<proteinExistence type="predicted"/>
<keyword evidence="9" id="KW-0418">Kinase</keyword>
<evidence type="ECO:0000313" key="17">
    <source>
        <dbReference type="Proteomes" id="UP001149140"/>
    </source>
</evidence>
<evidence type="ECO:0000256" key="13">
    <source>
        <dbReference type="ARBA" id="ARBA00023136"/>
    </source>
</evidence>
<dbReference type="Pfam" id="PF00512">
    <property type="entry name" value="HisKA"/>
    <property type="match status" value="1"/>
</dbReference>
<evidence type="ECO:0000256" key="12">
    <source>
        <dbReference type="ARBA" id="ARBA00023012"/>
    </source>
</evidence>
<keyword evidence="11 14" id="KW-1133">Transmembrane helix</keyword>
<gene>
    <name evidence="16" type="ORF">OM076_05210</name>
</gene>
<keyword evidence="6" id="KW-0808">Transferase</keyword>
<dbReference type="PRINTS" id="PR00344">
    <property type="entry name" value="BCTRLSENSOR"/>
</dbReference>
<dbReference type="SUPFAM" id="SSF55874">
    <property type="entry name" value="ATPase domain of HSP90 chaperone/DNA topoisomerase II/histidine kinase"/>
    <property type="match status" value="1"/>
</dbReference>
<name>A0A9X3MN50_9ACTN</name>
<comment type="catalytic activity">
    <reaction evidence="1">
        <text>ATP + protein L-histidine = ADP + protein N-phospho-L-histidine.</text>
        <dbReference type="EC" id="2.7.13.3"/>
    </reaction>
</comment>
<evidence type="ECO:0000259" key="15">
    <source>
        <dbReference type="PROSITE" id="PS50109"/>
    </source>
</evidence>
<dbReference type="EMBL" id="JAPDOD010000003">
    <property type="protein sequence ID" value="MDA0159651.1"/>
    <property type="molecule type" value="Genomic_DNA"/>
</dbReference>
<dbReference type="CDD" id="cd00082">
    <property type="entry name" value="HisKA"/>
    <property type="match status" value="1"/>
</dbReference>
<dbReference type="InterPro" id="IPR036097">
    <property type="entry name" value="HisK_dim/P_sf"/>
</dbReference>
<dbReference type="PANTHER" id="PTHR45569:SF1">
    <property type="entry name" value="SENSOR PROTEIN KDPD"/>
    <property type="match status" value="1"/>
</dbReference>
<evidence type="ECO:0000313" key="16">
    <source>
        <dbReference type="EMBL" id="MDA0159651.1"/>
    </source>
</evidence>
<sequence>MSWTRRPPLIVGVLVAAVGVALTTLLVYALKGIAPVLSLGVVYLLVVLVVATVWGAWLALATAVASALAFNFFHIPPTGRFTIATGENWVALAVFFLAAAGASSLAEIARKRALEADERRQEADLSAEMARLLLRGGRLEETLPSVGARLAHALGLASAAIELRAVDAGERSVVFALREGTRQIGTLVLPSGAREDVLRRVQVRIAPALEALLAAALERDALQAEVVETAALRRSDVIKTALLRSVSHDLRSPLTAIMTTAEALHSPSLTADERAELAASVTDEARRLSRLIDDLLDLSRLEADAAEPHPEWCSIEEVVRAAVDDLNLPADAFKIAIDAELPPVRADAAQLERAFANLLENAYRHSNGHPVSVRARDVGGRILLRFVDRGPGVPEAQRERIFEPFYRSGTAATGHRGSGLGLAIVRGFVEANGGKVWVESLPSQATSFVVELPVEP</sequence>
<dbReference type="InterPro" id="IPR003661">
    <property type="entry name" value="HisK_dim/P_dom"/>
</dbReference>
<dbReference type="InterPro" id="IPR005467">
    <property type="entry name" value="His_kinase_dom"/>
</dbReference>
<dbReference type="EC" id="2.7.13.3" evidence="4"/>
<dbReference type="SUPFAM" id="SSF47384">
    <property type="entry name" value="Homodimeric domain of signal transducing histidine kinase"/>
    <property type="match status" value="1"/>
</dbReference>
<evidence type="ECO:0000256" key="2">
    <source>
        <dbReference type="ARBA" id="ARBA00004141"/>
    </source>
</evidence>
<dbReference type="InterPro" id="IPR052023">
    <property type="entry name" value="Histidine_kinase_KdpD"/>
</dbReference>
<evidence type="ECO:0000256" key="8">
    <source>
        <dbReference type="ARBA" id="ARBA00022741"/>
    </source>
</evidence>
<feature type="transmembrane region" description="Helical" evidence="14">
    <location>
        <begin position="89"/>
        <end position="109"/>
    </location>
</feature>
<dbReference type="InterPro" id="IPR038318">
    <property type="entry name" value="KdpD_sf"/>
</dbReference>
<keyword evidence="10" id="KW-0067">ATP-binding</keyword>
<evidence type="ECO:0000256" key="5">
    <source>
        <dbReference type="ARBA" id="ARBA00022553"/>
    </source>
</evidence>
<dbReference type="Gene3D" id="1.20.120.620">
    <property type="entry name" value="Backbone structure of the membrane domain of e. Coli histidine kinase receptor kdpd"/>
    <property type="match status" value="1"/>
</dbReference>
<keyword evidence="12" id="KW-0902">Two-component regulatory system</keyword>
<evidence type="ECO:0000256" key="14">
    <source>
        <dbReference type="SAM" id="Phobius"/>
    </source>
</evidence>
<dbReference type="RefSeq" id="WP_270038410.1">
    <property type="nucleotide sequence ID" value="NZ_JAPDOD010000003.1"/>
</dbReference>
<dbReference type="CDD" id="cd00075">
    <property type="entry name" value="HATPase"/>
    <property type="match status" value="1"/>
</dbReference>
<dbReference type="SMART" id="SM00388">
    <property type="entry name" value="HisKA"/>
    <property type="match status" value="1"/>
</dbReference>
<feature type="transmembrane region" description="Helical" evidence="14">
    <location>
        <begin position="6"/>
        <end position="30"/>
    </location>
</feature>
<dbReference type="InterPro" id="IPR036890">
    <property type="entry name" value="HATPase_C_sf"/>
</dbReference>
<dbReference type="InterPro" id="IPR003594">
    <property type="entry name" value="HATPase_dom"/>
</dbReference>
<feature type="domain" description="Histidine kinase" evidence="15">
    <location>
        <begin position="245"/>
        <end position="456"/>
    </location>
</feature>
<dbReference type="InterPro" id="IPR004358">
    <property type="entry name" value="Sig_transdc_His_kin-like_C"/>
</dbReference>
<evidence type="ECO:0000256" key="9">
    <source>
        <dbReference type="ARBA" id="ARBA00022777"/>
    </source>
</evidence>
<keyword evidence="8" id="KW-0547">Nucleotide-binding</keyword>
<feature type="transmembrane region" description="Helical" evidence="14">
    <location>
        <begin position="42"/>
        <end position="69"/>
    </location>
</feature>
<dbReference type="AlphaFoldDB" id="A0A9X3MN50"/>
<evidence type="ECO:0000256" key="3">
    <source>
        <dbReference type="ARBA" id="ARBA00004236"/>
    </source>
</evidence>
<evidence type="ECO:0000256" key="1">
    <source>
        <dbReference type="ARBA" id="ARBA00000085"/>
    </source>
</evidence>
<comment type="subcellular location">
    <subcellularLocation>
        <location evidence="3">Cell membrane</location>
    </subcellularLocation>
    <subcellularLocation>
        <location evidence="2">Membrane</location>
        <topology evidence="2">Multi-pass membrane protein</topology>
    </subcellularLocation>
</comment>
<reference evidence="16" key="1">
    <citation type="submission" date="2022-10" db="EMBL/GenBank/DDBJ databases">
        <title>The WGS of Solirubrobacter ginsenosidimutans DSM 21036.</title>
        <authorList>
            <person name="Jiang Z."/>
        </authorList>
    </citation>
    <scope>NUCLEOTIDE SEQUENCE</scope>
    <source>
        <strain evidence="16">DSM 21036</strain>
    </source>
</reference>
<dbReference type="GO" id="GO:0005524">
    <property type="term" value="F:ATP binding"/>
    <property type="evidence" value="ECO:0007669"/>
    <property type="project" value="UniProtKB-KW"/>
</dbReference>
<dbReference type="Pfam" id="PF02518">
    <property type="entry name" value="HATPase_c"/>
    <property type="match status" value="1"/>
</dbReference>
<keyword evidence="17" id="KW-1185">Reference proteome</keyword>
<evidence type="ECO:0000256" key="11">
    <source>
        <dbReference type="ARBA" id="ARBA00022989"/>
    </source>
</evidence>
<accession>A0A9X3MN50</accession>
<evidence type="ECO:0000256" key="4">
    <source>
        <dbReference type="ARBA" id="ARBA00012438"/>
    </source>
</evidence>
<dbReference type="SMART" id="SM00387">
    <property type="entry name" value="HATPase_c"/>
    <property type="match status" value="1"/>
</dbReference>
<dbReference type="Gene3D" id="3.30.565.10">
    <property type="entry name" value="Histidine kinase-like ATPase, C-terminal domain"/>
    <property type="match status" value="1"/>
</dbReference>
<keyword evidence="5" id="KW-0597">Phosphoprotein</keyword>
<dbReference type="PANTHER" id="PTHR45569">
    <property type="entry name" value="SENSOR PROTEIN KDPD"/>
    <property type="match status" value="1"/>
</dbReference>
<evidence type="ECO:0000256" key="6">
    <source>
        <dbReference type="ARBA" id="ARBA00022679"/>
    </source>
</evidence>
<keyword evidence="7 14" id="KW-0812">Transmembrane</keyword>
<dbReference type="GO" id="GO:0005886">
    <property type="term" value="C:plasma membrane"/>
    <property type="evidence" value="ECO:0007669"/>
    <property type="project" value="UniProtKB-SubCell"/>
</dbReference>
<protein>
    <recommendedName>
        <fullName evidence="4">histidine kinase</fullName>
        <ecNumber evidence="4">2.7.13.3</ecNumber>
    </recommendedName>
</protein>
<evidence type="ECO:0000256" key="10">
    <source>
        <dbReference type="ARBA" id="ARBA00022840"/>
    </source>
</evidence>
<organism evidence="16 17">
    <name type="scientific">Solirubrobacter ginsenosidimutans</name>
    <dbReference type="NCBI Taxonomy" id="490573"/>
    <lineage>
        <taxon>Bacteria</taxon>
        <taxon>Bacillati</taxon>
        <taxon>Actinomycetota</taxon>
        <taxon>Thermoleophilia</taxon>
        <taxon>Solirubrobacterales</taxon>
        <taxon>Solirubrobacteraceae</taxon>
        <taxon>Solirubrobacter</taxon>
    </lineage>
</organism>
<dbReference type="PROSITE" id="PS50109">
    <property type="entry name" value="HIS_KIN"/>
    <property type="match status" value="1"/>
</dbReference>
<dbReference type="Proteomes" id="UP001149140">
    <property type="component" value="Unassembled WGS sequence"/>
</dbReference>
<dbReference type="Pfam" id="PF13493">
    <property type="entry name" value="DUF4118"/>
    <property type="match status" value="1"/>
</dbReference>
<dbReference type="InterPro" id="IPR025201">
    <property type="entry name" value="KdpD_TM"/>
</dbReference>
<evidence type="ECO:0000256" key="7">
    <source>
        <dbReference type="ARBA" id="ARBA00022692"/>
    </source>
</evidence>
<dbReference type="Gene3D" id="1.10.287.130">
    <property type="match status" value="1"/>
</dbReference>
<keyword evidence="13 14" id="KW-0472">Membrane</keyword>
<comment type="caution">
    <text evidence="16">The sequence shown here is derived from an EMBL/GenBank/DDBJ whole genome shotgun (WGS) entry which is preliminary data.</text>
</comment>
<dbReference type="GO" id="GO:0000155">
    <property type="term" value="F:phosphorelay sensor kinase activity"/>
    <property type="evidence" value="ECO:0007669"/>
    <property type="project" value="InterPro"/>
</dbReference>